<evidence type="ECO:0000256" key="2">
    <source>
        <dbReference type="ARBA" id="ARBA00023136"/>
    </source>
</evidence>
<dbReference type="CDD" id="cd07185">
    <property type="entry name" value="OmpA_C-like"/>
    <property type="match status" value="1"/>
</dbReference>
<dbReference type="Gene3D" id="3.30.1330.60">
    <property type="entry name" value="OmpA-like domain"/>
    <property type="match status" value="1"/>
</dbReference>
<proteinExistence type="predicted"/>
<comment type="subcellular location">
    <subcellularLocation>
        <location evidence="1">Cell outer membrane</location>
    </subcellularLocation>
</comment>
<gene>
    <name evidence="8" type="ORF">Q4T40_17655</name>
</gene>
<comment type="caution">
    <text evidence="8">The sequence shown here is derived from an EMBL/GenBank/DDBJ whole genome shotgun (WGS) entry which is preliminary data.</text>
</comment>
<dbReference type="PRINTS" id="PR01021">
    <property type="entry name" value="OMPADOMAIN"/>
</dbReference>
<dbReference type="InterPro" id="IPR006664">
    <property type="entry name" value="OMP_bac"/>
</dbReference>
<dbReference type="InterPro" id="IPR036737">
    <property type="entry name" value="OmpA-like_sf"/>
</dbReference>
<dbReference type="EMBL" id="JAUOZS010000001">
    <property type="protein sequence ID" value="MDT8903064.1"/>
    <property type="molecule type" value="Genomic_DNA"/>
</dbReference>
<dbReference type="PANTHER" id="PTHR30329:SF21">
    <property type="entry name" value="LIPOPROTEIN YIAD-RELATED"/>
    <property type="match status" value="1"/>
</dbReference>
<dbReference type="Pfam" id="PF00691">
    <property type="entry name" value="OmpA"/>
    <property type="match status" value="1"/>
</dbReference>
<keyword evidence="6" id="KW-0732">Signal</keyword>
<sequence>MILRKVLLVLLAALFPMAVAFANQDNGKDAPYFSRMPNYYVAESSQQEYDSHTFVIPDNEVKVEGKKYIVEYAPKDENNPPSAIQIIRNYANAAVSKGGKVLYQEADERILTARMQSGGKQVWLEVVVATSGEYRVTIVAKEALRQDVKASDLLTALNNNGHVPLYINFDTGKAAVKPEHQSVIDEIAVLLTQNPGLRLIIEGHTDNVGDAAGNKTLSEQRANAVMDALVQKGIAADRLQAVGYGQEKPVADNATDEGRAKNRRVELVKR</sequence>
<evidence type="ECO:0000313" key="9">
    <source>
        <dbReference type="Proteomes" id="UP001254848"/>
    </source>
</evidence>
<feature type="signal peptide" evidence="6">
    <location>
        <begin position="1"/>
        <end position="22"/>
    </location>
</feature>
<evidence type="ECO:0000256" key="3">
    <source>
        <dbReference type="ARBA" id="ARBA00023237"/>
    </source>
</evidence>
<dbReference type="Proteomes" id="UP001254848">
    <property type="component" value="Unassembled WGS sequence"/>
</dbReference>
<evidence type="ECO:0000313" key="8">
    <source>
        <dbReference type="EMBL" id="MDT8903064.1"/>
    </source>
</evidence>
<dbReference type="InterPro" id="IPR050330">
    <property type="entry name" value="Bact_OuterMem_StrucFunc"/>
</dbReference>
<protein>
    <submittedName>
        <fullName evidence="8">OmpA family protein</fullName>
    </submittedName>
</protein>
<evidence type="ECO:0000256" key="6">
    <source>
        <dbReference type="SAM" id="SignalP"/>
    </source>
</evidence>
<keyword evidence="2 4" id="KW-0472">Membrane</keyword>
<accession>A0ABU3P209</accession>
<name>A0ABU3P209_9FIRM</name>
<keyword evidence="3" id="KW-0998">Cell outer membrane</keyword>
<dbReference type="SUPFAM" id="SSF103088">
    <property type="entry name" value="OmpA-like"/>
    <property type="match status" value="1"/>
</dbReference>
<evidence type="ECO:0000256" key="4">
    <source>
        <dbReference type="PROSITE-ProRule" id="PRU00473"/>
    </source>
</evidence>
<evidence type="ECO:0000256" key="1">
    <source>
        <dbReference type="ARBA" id="ARBA00004442"/>
    </source>
</evidence>
<reference evidence="8 9" key="1">
    <citation type="submission" date="2023-07" db="EMBL/GenBank/DDBJ databases">
        <title>The novel representative of Negativicutes class, Anaeroselena agilis gen. nov. sp. nov.</title>
        <authorList>
            <person name="Prokofeva M.I."/>
            <person name="Elcheninov A.G."/>
            <person name="Klyukina A."/>
            <person name="Kublanov I.V."/>
            <person name="Frolov E.N."/>
            <person name="Podosokorskaya O.A."/>
        </authorList>
    </citation>
    <scope>NUCLEOTIDE SEQUENCE [LARGE SCALE GENOMIC DNA]</scope>
    <source>
        <strain evidence="8 9">4137-cl</strain>
    </source>
</reference>
<organism evidence="8 9">
    <name type="scientific">Anaeroselena agilis</name>
    <dbReference type="NCBI Taxonomy" id="3063788"/>
    <lineage>
        <taxon>Bacteria</taxon>
        <taxon>Bacillati</taxon>
        <taxon>Bacillota</taxon>
        <taxon>Negativicutes</taxon>
        <taxon>Acetonemataceae</taxon>
        <taxon>Anaeroselena</taxon>
    </lineage>
</organism>
<keyword evidence="9" id="KW-1185">Reference proteome</keyword>
<dbReference type="RefSeq" id="WP_413781526.1">
    <property type="nucleotide sequence ID" value="NZ_JAUOZS010000001.1"/>
</dbReference>
<feature type="domain" description="OmpA-like" evidence="7">
    <location>
        <begin position="156"/>
        <end position="270"/>
    </location>
</feature>
<dbReference type="PRINTS" id="PR01023">
    <property type="entry name" value="NAFLGMOTY"/>
</dbReference>
<evidence type="ECO:0000256" key="5">
    <source>
        <dbReference type="SAM" id="MobiDB-lite"/>
    </source>
</evidence>
<dbReference type="PROSITE" id="PS51123">
    <property type="entry name" value="OMPA_2"/>
    <property type="match status" value="1"/>
</dbReference>
<feature type="compositionally biased region" description="Basic and acidic residues" evidence="5">
    <location>
        <begin position="256"/>
        <end position="270"/>
    </location>
</feature>
<dbReference type="InterPro" id="IPR006665">
    <property type="entry name" value="OmpA-like"/>
</dbReference>
<feature type="chain" id="PRO_5045213602" evidence="6">
    <location>
        <begin position="23"/>
        <end position="270"/>
    </location>
</feature>
<dbReference type="PANTHER" id="PTHR30329">
    <property type="entry name" value="STATOR ELEMENT OF FLAGELLAR MOTOR COMPLEX"/>
    <property type="match status" value="1"/>
</dbReference>
<feature type="region of interest" description="Disordered" evidence="5">
    <location>
        <begin position="250"/>
        <end position="270"/>
    </location>
</feature>
<evidence type="ECO:0000259" key="7">
    <source>
        <dbReference type="PROSITE" id="PS51123"/>
    </source>
</evidence>